<dbReference type="SUPFAM" id="SSF53807">
    <property type="entry name" value="Helical backbone' metal receptor"/>
    <property type="match status" value="1"/>
</dbReference>
<dbReference type="InterPro" id="IPR002491">
    <property type="entry name" value="ABC_transptr_periplasmic_BD"/>
</dbReference>
<feature type="domain" description="Fe/B12 periplasmic-binding" evidence="2">
    <location>
        <begin position="96"/>
        <end position="252"/>
    </location>
</feature>
<dbReference type="Pfam" id="PF01497">
    <property type="entry name" value="Peripla_BP_2"/>
    <property type="match status" value="1"/>
</dbReference>
<evidence type="ECO:0000313" key="3">
    <source>
        <dbReference type="EMBL" id="EKC73033.1"/>
    </source>
</evidence>
<dbReference type="AlphaFoldDB" id="K1TTB8"/>
<feature type="compositionally biased region" description="Basic and acidic residues" evidence="1">
    <location>
        <begin position="243"/>
        <end position="252"/>
    </location>
</feature>
<dbReference type="GO" id="GO:0071281">
    <property type="term" value="P:cellular response to iron ion"/>
    <property type="evidence" value="ECO:0007669"/>
    <property type="project" value="TreeGrafter"/>
</dbReference>
<accession>K1TTB8</accession>
<gene>
    <name evidence="3" type="ORF">LEA_06431</name>
</gene>
<evidence type="ECO:0000256" key="1">
    <source>
        <dbReference type="SAM" id="MobiDB-lite"/>
    </source>
</evidence>
<organism evidence="3">
    <name type="scientific">human gut metagenome</name>
    <dbReference type="NCBI Taxonomy" id="408170"/>
    <lineage>
        <taxon>unclassified sequences</taxon>
        <taxon>metagenomes</taxon>
        <taxon>organismal metagenomes</taxon>
    </lineage>
</organism>
<feature type="non-terminal residue" evidence="3">
    <location>
        <position position="252"/>
    </location>
</feature>
<dbReference type="PANTHER" id="PTHR30535">
    <property type="entry name" value="VITAMIN B12-BINDING PROTEIN"/>
    <property type="match status" value="1"/>
</dbReference>
<dbReference type="PROSITE" id="PS50983">
    <property type="entry name" value="FE_B12_PBP"/>
    <property type="match status" value="1"/>
</dbReference>
<dbReference type="EMBL" id="AJWY01004208">
    <property type="protein sequence ID" value="EKC73033.1"/>
    <property type="molecule type" value="Genomic_DNA"/>
</dbReference>
<comment type="caution">
    <text evidence="3">The sequence shown here is derived from an EMBL/GenBank/DDBJ whole genome shotgun (WGS) entry which is preliminary data.</text>
</comment>
<protein>
    <submittedName>
        <fullName evidence="3">Fe3+ ABC transporter, periplasmic iron-binding protein</fullName>
    </submittedName>
</protein>
<dbReference type="PANTHER" id="PTHR30535:SF34">
    <property type="entry name" value="MOLYBDATE-BINDING PROTEIN MOLA"/>
    <property type="match status" value="1"/>
</dbReference>
<sequence length="252" mass="27607">MKKLLYILLSAILAAATACHHRSAASLGDFDISLYAPAYSSGFEIFGAEGMKSTILKTYAPWQGAEGEETQLFIARNGEQAPADFPGQVLDGDARRIVCMSSTYIAMLDALGEPQRVVGVSGIDYISNPYVASHKEQIGDVGYDGNMNYERLLSLSPDIVLLFGVSGASAMEPKLRELGIPYAYMGEYLEQSPLGKAEWLVAVAEIAGMRERGEEVFRETTPPLRQPETLDGESRTKTRRHAEHSLRRLLAD</sequence>
<dbReference type="InterPro" id="IPR050902">
    <property type="entry name" value="ABC_Transporter_SBP"/>
</dbReference>
<proteinExistence type="predicted"/>
<evidence type="ECO:0000259" key="2">
    <source>
        <dbReference type="PROSITE" id="PS50983"/>
    </source>
</evidence>
<dbReference type="PROSITE" id="PS51257">
    <property type="entry name" value="PROKAR_LIPOPROTEIN"/>
    <property type="match status" value="1"/>
</dbReference>
<name>K1TTB8_9ZZZZ</name>
<dbReference type="Gene3D" id="3.40.50.1980">
    <property type="entry name" value="Nitrogenase molybdenum iron protein domain"/>
    <property type="match status" value="1"/>
</dbReference>
<feature type="region of interest" description="Disordered" evidence="1">
    <location>
        <begin position="214"/>
        <end position="252"/>
    </location>
</feature>
<reference evidence="3" key="1">
    <citation type="journal article" date="2013" name="Environ. Microbiol.">
        <title>Microbiota from the distal guts of lean and obese adolescents exhibit partial functional redundancy besides clear differences in community structure.</title>
        <authorList>
            <person name="Ferrer M."/>
            <person name="Ruiz A."/>
            <person name="Lanza F."/>
            <person name="Haange S.B."/>
            <person name="Oberbach A."/>
            <person name="Till H."/>
            <person name="Bargiela R."/>
            <person name="Campoy C."/>
            <person name="Segura M.T."/>
            <person name="Richter M."/>
            <person name="von Bergen M."/>
            <person name="Seifert J."/>
            <person name="Suarez A."/>
        </authorList>
    </citation>
    <scope>NUCLEOTIDE SEQUENCE</scope>
</reference>